<keyword evidence="6 9" id="KW-0472">Membrane</keyword>
<evidence type="ECO:0000256" key="3">
    <source>
        <dbReference type="ARBA" id="ARBA00022475"/>
    </source>
</evidence>
<name>A0A147BB64_IXORI</name>
<reference evidence="11" key="1">
    <citation type="journal article" date="2018" name="PLoS Negl. Trop. Dis.">
        <title>Sialome diversity of ticks revealed by RNAseq of single tick salivary glands.</title>
        <authorList>
            <person name="Perner J."/>
            <person name="Kropackova S."/>
            <person name="Kopacek P."/>
            <person name="Ribeiro J.M."/>
        </authorList>
    </citation>
    <scope>NUCLEOTIDE SEQUENCE</scope>
    <source>
        <strain evidence="11">Siblings of single egg batch collected in Ceske Budejovice</strain>
        <tissue evidence="11">Salivary glands</tissue>
    </source>
</reference>
<evidence type="ECO:0000256" key="6">
    <source>
        <dbReference type="ARBA" id="ARBA00023136"/>
    </source>
</evidence>
<keyword evidence="3" id="KW-1003">Cell membrane</keyword>
<evidence type="ECO:0000256" key="7">
    <source>
        <dbReference type="ARBA" id="ARBA00023170"/>
    </source>
</evidence>
<organism evidence="11">
    <name type="scientific">Ixodes ricinus</name>
    <name type="common">Common tick</name>
    <name type="synonym">Acarus ricinus</name>
    <dbReference type="NCBI Taxonomy" id="34613"/>
    <lineage>
        <taxon>Eukaryota</taxon>
        <taxon>Metazoa</taxon>
        <taxon>Ecdysozoa</taxon>
        <taxon>Arthropoda</taxon>
        <taxon>Chelicerata</taxon>
        <taxon>Arachnida</taxon>
        <taxon>Acari</taxon>
        <taxon>Parasitiformes</taxon>
        <taxon>Ixodida</taxon>
        <taxon>Ixodoidea</taxon>
        <taxon>Ixodidae</taxon>
        <taxon>Ixodinae</taxon>
        <taxon>Ixodes</taxon>
    </lineage>
</organism>
<comment type="subcellular location">
    <subcellularLocation>
        <location evidence="1">Cell membrane</location>
        <topology evidence="1">Multi-pass membrane protein</topology>
    </subcellularLocation>
</comment>
<proteinExistence type="inferred from homology"/>
<dbReference type="InterPro" id="IPR001320">
    <property type="entry name" value="Iontro_rcpt_C"/>
</dbReference>
<evidence type="ECO:0000256" key="1">
    <source>
        <dbReference type="ARBA" id="ARBA00004651"/>
    </source>
</evidence>
<evidence type="ECO:0000259" key="10">
    <source>
        <dbReference type="Pfam" id="PF00060"/>
    </source>
</evidence>
<accession>A0A147BB64</accession>
<dbReference type="PANTHER" id="PTHR42643:SF38">
    <property type="entry name" value="IONOTROPIC RECEPTOR 100A"/>
    <property type="match status" value="1"/>
</dbReference>
<keyword evidence="8" id="KW-0325">Glycoprotein</keyword>
<keyword evidence="7 11" id="KW-0675">Receptor</keyword>
<dbReference type="PANTHER" id="PTHR42643">
    <property type="entry name" value="IONOTROPIC RECEPTOR 20A-RELATED"/>
    <property type="match status" value="1"/>
</dbReference>
<dbReference type="GO" id="GO:0050906">
    <property type="term" value="P:detection of stimulus involved in sensory perception"/>
    <property type="evidence" value="ECO:0007669"/>
    <property type="project" value="UniProtKB-ARBA"/>
</dbReference>
<keyword evidence="5 9" id="KW-1133">Transmembrane helix</keyword>
<dbReference type="Gene3D" id="1.10.287.70">
    <property type="match status" value="1"/>
</dbReference>
<keyword evidence="4 9" id="KW-0812">Transmembrane</keyword>
<evidence type="ECO:0000256" key="2">
    <source>
        <dbReference type="ARBA" id="ARBA00008685"/>
    </source>
</evidence>
<dbReference type="GO" id="GO:0015276">
    <property type="term" value="F:ligand-gated monoatomic ion channel activity"/>
    <property type="evidence" value="ECO:0007669"/>
    <property type="project" value="InterPro"/>
</dbReference>
<evidence type="ECO:0000256" key="5">
    <source>
        <dbReference type="ARBA" id="ARBA00022989"/>
    </source>
</evidence>
<feature type="transmembrane region" description="Helical" evidence="9">
    <location>
        <begin position="26"/>
        <end position="47"/>
    </location>
</feature>
<evidence type="ECO:0000256" key="4">
    <source>
        <dbReference type="ARBA" id="ARBA00022692"/>
    </source>
</evidence>
<sequence length="366" mass="41377">MRILGGRLTVQSTNIFGYIMTFDWQVWMAFLMALFLLSGLSTVVDFIRPTPAGKTKLSLLSLWNEQFWKYLENMFTEASAESPGDTPSRILSAVWWMAVIVLMNAFTGHMRACMMIKSQTDTIDTLAELVTRTQVKTYVWGGTAYVFLLRDTGTPEYQSIWRRIERHRSLLPTEKLYSRDVLNEVMEGKAVILSDRSSIVYKVSLVCKDFQEGEFYVNPEAVTQHPFVWLYNKLLAKDVRDAIDHKLEALVEGGFTQRWWDQAVGTWRECGGSSGSQDDGDDVTTSHTSLQFQDLRAVFVLWLCSACIATAVFVLEGLVGVVSRKSGCCRDARKRGKSKKGRLESLDSTKALAAGVFEPLQPKRDN</sequence>
<feature type="transmembrane region" description="Helical" evidence="9">
    <location>
        <begin position="90"/>
        <end position="107"/>
    </location>
</feature>
<dbReference type="InterPro" id="IPR052192">
    <property type="entry name" value="Insect_Ionotropic_Sensory_Rcpt"/>
</dbReference>
<feature type="transmembrane region" description="Helical" evidence="9">
    <location>
        <begin position="299"/>
        <end position="322"/>
    </location>
</feature>
<dbReference type="EMBL" id="GEGO01007394">
    <property type="protein sequence ID" value="JAR88010.1"/>
    <property type="molecule type" value="Transcribed_RNA"/>
</dbReference>
<evidence type="ECO:0000256" key="9">
    <source>
        <dbReference type="SAM" id="Phobius"/>
    </source>
</evidence>
<evidence type="ECO:0000256" key="8">
    <source>
        <dbReference type="ARBA" id="ARBA00023180"/>
    </source>
</evidence>
<dbReference type="GO" id="GO:0005886">
    <property type="term" value="C:plasma membrane"/>
    <property type="evidence" value="ECO:0007669"/>
    <property type="project" value="UniProtKB-SubCell"/>
</dbReference>
<dbReference type="AlphaFoldDB" id="A0A147BB64"/>
<feature type="domain" description="Ionotropic glutamate receptor C-terminal" evidence="10">
    <location>
        <begin position="24"/>
        <end position="304"/>
    </location>
</feature>
<dbReference type="SUPFAM" id="SSF53850">
    <property type="entry name" value="Periplasmic binding protein-like II"/>
    <property type="match status" value="1"/>
</dbReference>
<evidence type="ECO:0000313" key="11">
    <source>
        <dbReference type="EMBL" id="JAR88010.1"/>
    </source>
</evidence>
<dbReference type="Pfam" id="PF00060">
    <property type="entry name" value="Lig_chan"/>
    <property type="match status" value="1"/>
</dbReference>
<protein>
    <submittedName>
        <fullName evidence="11">Putative ionotropic glutamate receptor</fullName>
    </submittedName>
</protein>
<dbReference type="FunFam" id="1.10.287.70:FF:000297">
    <property type="entry name" value="Ionotropic glutamate receptor, putative"/>
    <property type="match status" value="1"/>
</dbReference>
<comment type="similarity">
    <text evidence="2">Belongs to the glutamate-gated ion channel (TC 1.A.10.1) family.</text>
</comment>